<dbReference type="KEGG" id="haad:MW046_01500"/>
<proteinExistence type="predicted"/>
<evidence type="ECO:0000313" key="2">
    <source>
        <dbReference type="Proteomes" id="UP000831768"/>
    </source>
</evidence>
<reference evidence="1" key="1">
    <citation type="submission" date="2022-04" db="EMBL/GenBank/DDBJ databases">
        <title>Halocatena sp. nov., isolated from a salt lake.</title>
        <authorList>
            <person name="Cui H.-L."/>
        </authorList>
    </citation>
    <scope>NUCLEOTIDE SEQUENCE</scope>
    <source>
        <strain evidence="1">AD-1</strain>
    </source>
</reference>
<keyword evidence="2" id="KW-1185">Reference proteome</keyword>
<evidence type="ECO:0000313" key="1">
    <source>
        <dbReference type="EMBL" id="UPM43137.1"/>
    </source>
</evidence>
<dbReference type="GeneID" id="71926681"/>
<dbReference type="Proteomes" id="UP000831768">
    <property type="component" value="Chromosome"/>
</dbReference>
<name>A0A8U0A5E9_9EURY</name>
<dbReference type="RefSeq" id="WP_247993806.1">
    <property type="nucleotide sequence ID" value="NZ_CP096019.1"/>
</dbReference>
<organism evidence="1 2">
    <name type="scientific">Halocatena salina</name>
    <dbReference type="NCBI Taxonomy" id="2934340"/>
    <lineage>
        <taxon>Archaea</taxon>
        <taxon>Methanobacteriati</taxon>
        <taxon>Methanobacteriota</taxon>
        <taxon>Stenosarchaea group</taxon>
        <taxon>Halobacteria</taxon>
        <taxon>Halobacteriales</taxon>
        <taxon>Natronomonadaceae</taxon>
        <taxon>Halocatena</taxon>
    </lineage>
</organism>
<dbReference type="EMBL" id="CP096019">
    <property type="protein sequence ID" value="UPM43137.1"/>
    <property type="molecule type" value="Genomic_DNA"/>
</dbReference>
<protein>
    <submittedName>
        <fullName evidence="1">Uncharacterized protein</fullName>
    </submittedName>
</protein>
<gene>
    <name evidence="1" type="ORF">MW046_01500</name>
</gene>
<sequence>MADWMAEYSNTDNPHERYKILRREMARLRETRSLFDREIVAGTVRRLNERQEGELIVFVANDFGRPMAYRPEDTGIEIQDAVRQAILENKYDEGPDDLNNARQELLKEHPNVHKAIVAEINAGTIRYYLPEGSNTTTNFITVREMVGLIDYTTNSSQSDGLSITY</sequence>
<dbReference type="AlphaFoldDB" id="A0A8U0A5E9"/>
<accession>A0A8U0A5E9</accession>